<accession>A0A401PDG6</accession>
<name>A0A401PDG6_SCYTO</name>
<dbReference type="AlphaFoldDB" id="A0A401PDG6"/>
<gene>
    <name evidence="1" type="ORF">scyTo_0005863</name>
</gene>
<comment type="caution">
    <text evidence="1">The sequence shown here is derived from an EMBL/GenBank/DDBJ whole genome shotgun (WGS) entry which is preliminary data.</text>
</comment>
<protein>
    <submittedName>
        <fullName evidence="1">Uncharacterized protein</fullName>
    </submittedName>
</protein>
<evidence type="ECO:0000313" key="1">
    <source>
        <dbReference type="EMBL" id="GCB71163.1"/>
    </source>
</evidence>
<organism evidence="1 2">
    <name type="scientific">Scyliorhinus torazame</name>
    <name type="common">Cloudy catshark</name>
    <name type="synonym">Catulus torazame</name>
    <dbReference type="NCBI Taxonomy" id="75743"/>
    <lineage>
        <taxon>Eukaryota</taxon>
        <taxon>Metazoa</taxon>
        <taxon>Chordata</taxon>
        <taxon>Craniata</taxon>
        <taxon>Vertebrata</taxon>
        <taxon>Chondrichthyes</taxon>
        <taxon>Elasmobranchii</taxon>
        <taxon>Galeomorphii</taxon>
        <taxon>Galeoidea</taxon>
        <taxon>Carcharhiniformes</taxon>
        <taxon>Scyliorhinidae</taxon>
        <taxon>Scyliorhinus</taxon>
    </lineage>
</organism>
<sequence length="78" mass="9242">MQLPTTSVGDYNVRMSHKDEKTVRVVWQFTFNDKFYLRVRLRLPVRDLLGLVDRGLISTNVMEHKYTILNLCIQMIVD</sequence>
<dbReference type="EMBL" id="BFAA01001891">
    <property type="protein sequence ID" value="GCB71163.1"/>
    <property type="molecule type" value="Genomic_DNA"/>
</dbReference>
<dbReference type="Proteomes" id="UP000288216">
    <property type="component" value="Unassembled WGS sequence"/>
</dbReference>
<reference evidence="1 2" key="1">
    <citation type="journal article" date="2018" name="Nat. Ecol. Evol.">
        <title>Shark genomes provide insights into elasmobranch evolution and the origin of vertebrates.</title>
        <authorList>
            <person name="Hara Y"/>
            <person name="Yamaguchi K"/>
            <person name="Onimaru K"/>
            <person name="Kadota M"/>
            <person name="Koyanagi M"/>
            <person name="Keeley SD"/>
            <person name="Tatsumi K"/>
            <person name="Tanaka K"/>
            <person name="Motone F"/>
            <person name="Kageyama Y"/>
            <person name="Nozu R"/>
            <person name="Adachi N"/>
            <person name="Nishimura O"/>
            <person name="Nakagawa R"/>
            <person name="Tanegashima C"/>
            <person name="Kiyatake I"/>
            <person name="Matsumoto R"/>
            <person name="Murakumo K"/>
            <person name="Nishida K"/>
            <person name="Terakita A"/>
            <person name="Kuratani S"/>
            <person name="Sato K"/>
            <person name="Hyodo S Kuraku.S."/>
        </authorList>
    </citation>
    <scope>NUCLEOTIDE SEQUENCE [LARGE SCALE GENOMIC DNA]</scope>
</reference>
<proteinExistence type="predicted"/>
<evidence type="ECO:0000313" key="2">
    <source>
        <dbReference type="Proteomes" id="UP000288216"/>
    </source>
</evidence>
<keyword evidence="2" id="KW-1185">Reference proteome</keyword>